<evidence type="ECO:0000313" key="3">
    <source>
        <dbReference type="Proteomes" id="UP000076722"/>
    </source>
</evidence>
<dbReference type="Proteomes" id="UP000076722">
    <property type="component" value="Unassembled WGS sequence"/>
</dbReference>
<proteinExistence type="predicted"/>
<protein>
    <submittedName>
        <fullName evidence="2">Uncharacterized protein</fullName>
    </submittedName>
</protein>
<feature type="compositionally biased region" description="Polar residues" evidence="1">
    <location>
        <begin position="65"/>
        <end position="76"/>
    </location>
</feature>
<keyword evidence="3" id="KW-1185">Reference proteome</keyword>
<evidence type="ECO:0000313" key="2">
    <source>
        <dbReference type="EMBL" id="KZS86332.1"/>
    </source>
</evidence>
<dbReference type="EMBL" id="KV419547">
    <property type="protein sequence ID" value="KZS86332.1"/>
    <property type="molecule type" value="Genomic_DNA"/>
</dbReference>
<accession>A0A164M3Z3</accession>
<dbReference type="AlphaFoldDB" id="A0A164M3Z3"/>
<reference evidence="2 3" key="1">
    <citation type="journal article" date="2016" name="Mol. Biol. Evol.">
        <title>Comparative Genomics of Early-Diverging Mushroom-Forming Fungi Provides Insights into the Origins of Lignocellulose Decay Capabilities.</title>
        <authorList>
            <person name="Nagy L.G."/>
            <person name="Riley R."/>
            <person name="Tritt A."/>
            <person name="Adam C."/>
            <person name="Daum C."/>
            <person name="Floudas D."/>
            <person name="Sun H."/>
            <person name="Yadav J.S."/>
            <person name="Pangilinan J."/>
            <person name="Larsson K.H."/>
            <person name="Matsuura K."/>
            <person name="Barry K."/>
            <person name="Labutti K."/>
            <person name="Kuo R."/>
            <person name="Ohm R.A."/>
            <person name="Bhattacharya S.S."/>
            <person name="Shirouzu T."/>
            <person name="Yoshinaga Y."/>
            <person name="Martin F.M."/>
            <person name="Grigoriev I.V."/>
            <person name="Hibbett D.S."/>
        </authorList>
    </citation>
    <scope>NUCLEOTIDE SEQUENCE [LARGE SCALE GENOMIC DNA]</scope>
    <source>
        <strain evidence="2 3">HHB9708</strain>
    </source>
</reference>
<sequence>HGSLLQAKTIEKRGSSSGTPFRPQLLYTVAHAATALQMDSQHVYGPAWKEGLTFGTKVSNPYGDSESTNVWSSSKSPAKHSRVDPSSPDAYWMPSRSAEDPENPYPVIFLLSAIRDRTLNCVAFYLAAVAVLSRLVTGFLHRDNAGLTV</sequence>
<feature type="non-terminal residue" evidence="2">
    <location>
        <position position="1"/>
    </location>
</feature>
<evidence type="ECO:0000256" key="1">
    <source>
        <dbReference type="SAM" id="MobiDB-lite"/>
    </source>
</evidence>
<name>A0A164M3Z3_9AGAM</name>
<organism evidence="2 3">
    <name type="scientific">Sistotremastrum niveocremeum HHB9708</name>
    <dbReference type="NCBI Taxonomy" id="1314777"/>
    <lineage>
        <taxon>Eukaryota</taxon>
        <taxon>Fungi</taxon>
        <taxon>Dikarya</taxon>
        <taxon>Basidiomycota</taxon>
        <taxon>Agaricomycotina</taxon>
        <taxon>Agaricomycetes</taxon>
        <taxon>Sistotremastrales</taxon>
        <taxon>Sistotremastraceae</taxon>
        <taxon>Sertulicium</taxon>
        <taxon>Sertulicium niveocremeum</taxon>
    </lineage>
</organism>
<gene>
    <name evidence="2" type="ORF">SISNIDRAFT_471879</name>
</gene>
<feature type="region of interest" description="Disordered" evidence="1">
    <location>
        <begin position="62"/>
        <end position="99"/>
    </location>
</feature>